<proteinExistence type="inferred from homology"/>
<feature type="transmembrane region" description="Helical" evidence="11">
    <location>
        <begin position="116"/>
        <end position="137"/>
    </location>
</feature>
<feature type="transmembrane region" description="Helical" evidence="11">
    <location>
        <begin position="161"/>
        <end position="187"/>
    </location>
</feature>
<name>A0A5C2SAP3_9APHY</name>
<evidence type="ECO:0000256" key="3">
    <source>
        <dbReference type="ARBA" id="ARBA00022507"/>
    </source>
</evidence>
<dbReference type="GO" id="GO:0000750">
    <property type="term" value="P:pheromone-dependent signal transduction involved in conjugation with cellular fusion"/>
    <property type="evidence" value="ECO:0007669"/>
    <property type="project" value="TreeGrafter"/>
</dbReference>
<keyword evidence="8" id="KW-0675">Receptor</keyword>
<organism evidence="12 13">
    <name type="scientific">Lentinus tigrinus ALCF2SS1-6</name>
    <dbReference type="NCBI Taxonomy" id="1328759"/>
    <lineage>
        <taxon>Eukaryota</taxon>
        <taxon>Fungi</taxon>
        <taxon>Dikarya</taxon>
        <taxon>Basidiomycota</taxon>
        <taxon>Agaricomycotina</taxon>
        <taxon>Agaricomycetes</taxon>
        <taxon>Polyporales</taxon>
        <taxon>Polyporaceae</taxon>
        <taxon>Lentinus</taxon>
    </lineage>
</organism>
<dbReference type="GO" id="GO:0004934">
    <property type="term" value="F:mating-type alpha-factor pheromone receptor activity"/>
    <property type="evidence" value="ECO:0007669"/>
    <property type="project" value="InterPro"/>
</dbReference>
<dbReference type="PANTHER" id="PTHR28097:SF1">
    <property type="entry name" value="PHEROMONE A FACTOR RECEPTOR"/>
    <property type="match status" value="1"/>
</dbReference>
<evidence type="ECO:0000256" key="2">
    <source>
        <dbReference type="ARBA" id="ARBA00011085"/>
    </source>
</evidence>
<dbReference type="EMBL" id="ML122264">
    <property type="protein sequence ID" value="RPD60895.1"/>
    <property type="molecule type" value="Genomic_DNA"/>
</dbReference>
<evidence type="ECO:0000256" key="5">
    <source>
        <dbReference type="ARBA" id="ARBA00022989"/>
    </source>
</evidence>
<evidence type="ECO:0000256" key="8">
    <source>
        <dbReference type="ARBA" id="ARBA00023170"/>
    </source>
</evidence>
<dbReference type="Proteomes" id="UP000313359">
    <property type="component" value="Unassembled WGS sequence"/>
</dbReference>
<evidence type="ECO:0000256" key="4">
    <source>
        <dbReference type="ARBA" id="ARBA00022692"/>
    </source>
</evidence>
<keyword evidence="13" id="KW-1185">Reference proteome</keyword>
<keyword evidence="6" id="KW-0297">G-protein coupled receptor</keyword>
<evidence type="ECO:0000313" key="13">
    <source>
        <dbReference type="Proteomes" id="UP000313359"/>
    </source>
</evidence>
<feature type="transmembrane region" description="Helical" evidence="11">
    <location>
        <begin position="38"/>
        <end position="59"/>
    </location>
</feature>
<dbReference type="PRINTS" id="PR00901">
    <property type="entry name" value="PHEROMONEBAR"/>
</dbReference>
<dbReference type="STRING" id="1328759.A0A5C2SAP3"/>
<evidence type="ECO:0000256" key="1">
    <source>
        <dbReference type="ARBA" id="ARBA00004141"/>
    </source>
</evidence>
<evidence type="ECO:0000256" key="10">
    <source>
        <dbReference type="SAM" id="MobiDB-lite"/>
    </source>
</evidence>
<feature type="region of interest" description="Disordered" evidence="10">
    <location>
        <begin position="421"/>
        <end position="447"/>
    </location>
</feature>
<evidence type="ECO:0000256" key="7">
    <source>
        <dbReference type="ARBA" id="ARBA00023136"/>
    </source>
</evidence>
<evidence type="ECO:0000313" key="12">
    <source>
        <dbReference type="EMBL" id="RPD60895.1"/>
    </source>
</evidence>
<keyword evidence="9" id="KW-0807">Transducer</keyword>
<dbReference type="OrthoDB" id="2874149at2759"/>
<reference evidence="12" key="1">
    <citation type="journal article" date="2018" name="Genome Biol. Evol.">
        <title>Genomics and development of Lentinus tigrinus, a white-rot wood-decaying mushroom with dimorphic fruiting bodies.</title>
        <authorList>
            <person name="Wu B."/>
            <person name="Xu Z."/>
            <person name="Knudson A."/>
            <person name="Carlson A."/>
            <person name="Chen N."/>
            <person name="Kovaka S."/>
            <person name="LaButti K."/>
            <person name="Lipzen A."/>
            <person name="Pennachio C."/>
            <person name="Riley R."/>
            <person name="Schakwitz W."/>
            <person name="Umezawa K."/>
            <person name="Ohm R.A."/>
            <person name="Grigoriev I.V."/>
            <person name="Nagy L.G."/>
            <person name="Gibbons J."/>
            <person name="Hibbett D."/>
        </authorList>
    </citation>
    <scope>NUCLEOTIDE SEQUENCE [LARGE SCALE GENOMIC DNA]</scope>
    <source>
        <strain evidence="12">ALCF2SS1-6</strain>
    </source>
</reference>
<accession>A0A5C2SAP3</accession>
<dbReference type="PANTHER" id="PTHR28097">
    <property type="entry name" value="PHEROMONE A FACTOR RECEPTOR"/>
    <property type="match status" value="1"/>
</dbReference>
<dbReference type="PRINTS" id="PR00899">
    <property type="entry name" value="GPCRSTE3"/>
</dbReference>
<protein>
    <submittedName>
        <fullName evidence="12">STE3-domain-containing protein</fullName>
    </submittedName>
</protein>
<keyword evidence="7 11" id="KW-0472">Membrane</keyword>
<feature type="transmembrane region" description="Helical" evidence="11">
    <location>
        <begin position="275"/>
        <end position="294"/>
    </location>
</feature>
<dbReference type="CDD" id="cd14966">
    <property type="entry name" value="7tmD_STE3"/>
    <property type="match status" value="1"/>
</dbReference>
<dbReference type="AlphaFoldDB" id="A0A5C2SAP3"/>
<evidence type="ECO:0000256" key="9">
    <source>
        <dbReference type="ARBA" id="ARBA00023224"/>
    </source>
</evidence>
<feature type="transmembrane region" description="Helical" evidence="11">
    <location>
        <begin position="208"/>
        <end position="231"/>
    </location>
</feature>
<keyword evidence="3" id="KW-0589">Pheromone response</keyword>
<feature type="transmembrane region" description="Helical" evidence="11">
    <location>
        <begin position="79"/>
        <end position="96"/>
    </location>
</feature>
<sequence length="447" mass="50223">MAVPWLVQVDINAAFSLLGFILISVPLYWHLEAWNVGCVLYIFWMGGQCLIQFINMMIWRDNAINVAPVWCDITTRFNIASSLGVCCASLVINRRLYHIANVSAVSITRADKRRNLLTDLAIGLGIPIIEVGLYWFYQGHRFDILEGIGCIEEYPNTWLAYVLYVCWPIPIGLVSATFCILTLRAFFQRRRQFNELMASNNNLTFNRYFRLMGLASIEILFTIPLTIYNIVENLRVAPIYEYRGLADLHYKFSRVNSMSAIAWRSSPELIKVMNFRVWAPIGCALLFFCFFGLAEEARKHYKLALSSVAKRVGITTMDRSGSGFTSTGSKSGFGRATIPTFVQRKRRDSLDSFSDKLSTNISISEIEEKTPYSPIDSTAGSSSFISSPVDSLEKGTADLTAAPISAPVVTNVPIIDFPKPPRAYNPHSPTRQEADVPSSVRHSIDMV</sequence>
<dbReference type="InterPro" id="IPR000481">
    <property type="entry name" value="GPCR_Pheromne_B_alpha_rcpt"/>
</dbReference>
<evidence type="ECO:0000256" key="11">
    <source>
        <dbReference type="SAM" id="Phobius"/>
    </source>
</evidence>
<comment type="similarity">
    <text evidence="2">Belongs to the G-protein coupled receptor 4 family.</text>
</comment>
<dbReference type="InterPro" id="IPR001499">
    <property type="entry name" value="GPCR_STE3"/>
</dbReference>
<keyword evidence="5 11" id="KW-1133">Transmembrane helix</keyword>
<feature type="transmembrane region" description="Helical" evidence="11">
    <location>
        <begin position="12"/>
        <end position="31"/>
    </location>
</feature>
<keyword evidence="4 11" id="KW-0812">Transmembrane</keyword>
<gene>
    <name evidence="12" type="ORF">L227DRAFT_501286</name>
</gene>
<dbReference type="Pfam" id="PF02076">
    <property type="entry name" value="STE3"/>
    <property type="match status" value="1"/>
</dbReference>
<dbReference type="GO" id="GO:0005886">
    <property type="term" value="C:plasma membrane"/>
    <property type="evidence" value="ECO:0007669"/>
    <property type="project" value="TreeGrafter"/>
</dbReference>
<comment type="subcellular location">
    <subcellularLocation>
        <location evidence="1">Membrane</location>
        <topology evidence="1">Multi-pass membrane protein</topology>
    </subcellularLocation>
</comment>
<evidence type="ECO:0000256" key="6">
    <source>
        <dbReference type="ARBA" id="ARBA00023040"/>
    </source>
</evidence>